<evidence type="ECO:0000313" key="3">
    <source>
        <dbReference type="EMBL" id="MBD2869406.1"/>
    </source>
</evidence>
<feature type="domain" description="Copper amine oxidase-like N-terminal" evidence="2">
    <location>
        <begin position="43"/>
        <end position="139"/>
    </location>
</feature>
<keyword evidence="4" id="KW-1185">Reference proteome</keyword>
<feature type="signal peptide" evidence="1">
    <location>
        <begin position="1"/>
        <end position="23"/>
    </location>
</feature>
<dbReference type="Pfam" id="PF07833">
    <property type="entry name" value="Cu_amine_oxidN1"/>
    <property type="match status" value="1"/>
</dbReference>
<dbReference type="Proteomes" id="UP000632125">
    <property type="component" value="Unassembled WGS sequence"/>
</dbReference>
<dbReference type="CDD" id="cd14789">
    <property type="entry name" value="Tiki"/>
    <property type="match status" value="1"/>
</dbReference>
<dbReference type="PANTHER" id="PTHR40590">
    <property type="entry name" value="CYTOPLASMIC PROTEIN-RELATED"/>
    <property type="match status" value="1"/>
</dbReference>
<reference evidence="3" key="1">
    <citation type="submission" date="2020-09" db="EMBL/GenBank/DDBJ databases">
        <title>A novel bacterium of genus Paenibacillus, isolated from South China Sea.</title>
        <authorList>
            <person name="Huang H."/>
            <person name="Mo K."/>
            <person name="Hu Y."/>
        </authorList>
    </citation>
    <scope>NUCLEOTIDE SEQUENCE</scope>
    <source>
        <strain evidence="3">IB182493</strain>
    </source>
</reference>
<dbReference type="InterPro" id="IPR047111">
    <property type="entry name" value="YbaP-like"/>
</dbReference>
<comment type="caution">
    <text evidence="3">The sequence shown here is derived from an EMBL/GenBank/DDBJ whole genome shotgun (WGS) entry which is preliminary data.</text>
</comment>
<proteinExistence type="predicted"/>
<sequence length="413" mass="45705">MKKMALWLAALALLFSFATGVQAEAKPVTVWIGDERLELEEGLQPLIEQGTTLVPAEPLLEELAFAYSWDEQTQAATGTKEGLTVTLRMDDPVAHVNEEERQLVVVPRLVKGTAYVPLRFVGEAAGYEVSWNGENRAVTLEEDEPSVGFLWKAENSGNTVYLLGSIHVASEAMYPLRPEIMEAYEASDILVVEADIRQANVEANRQLVVDLSAYKDGTTLKDHIAEDTYKKLVQLLKENGMEETAMDAFKPWSVSSTIDYLTTLKSGYDAGIGIDAYFLEQATESGQAVVELESIEAQLRMFDEFSPELQEQMLTASIEGYYAEESSLEQLTETWATGDEAQLLALTNEAAMGEELYKAMLEDRNKPMVEKIAGFLNGEEKNVRFVVVGAAHMLGEHGIVPQLEQAGFTVTRQ</sequence>
<evidence type="ECO:0000259" key="2">
    <source>
        <dbReference type="Pfam" id="PF07833"/>
    </source>
</evidence>
<feature type="chain" id="PRO_5038105530" evidence="1">
    <location>
        <begin position="24"/>
        <end position="413"/>
    </location>
</feature>
<dbReference type="InterPro" id="IPR036582">
    <property type="entry name" value="Mao_N_sf"/>
</dbReference>
<dbReference type="AlphaFoldDB" id="A0A927CNI4"/>
<dbReference type="PANTHER" id="PTHR40590:SF1">
    <property type="entry name" value="CYTOPLASMIC PROTEIN"/>
    <property type="match status" value="1"/>
</dbReference>
<keyword evidence="1" id="KW-0732">Signal</keyword>
<accession>A0A927CNI4</accession>
<dbReference type="InterPro" id="IPR012854">
    <property type="entry name" value="Cu_amine_oxidase-like_N"/>
</dbReference>
<evidence type="ECO:0000256" key="1">
    <source>
        <dbReference type="SAM" id="SignalP"/>
    </source>
</evidence>
<name>A0A927CNI4_9BACL</name>
<evidence type="ECO:0000313" key="4">
    <source>
        <dbReference type="Proteomes" id="UP000632125"/>
    </source>
</evidence>
<dbReference type="InterPro" id="IPR002816">
    <property type="entry name" value="TraB/PrgY/GumN_fam"/>
</dbReference>
<protein>
    <submittedName>
        <fullName evidence="3">TraB/GumN family protein</fullName>
    </submittedName>
</protein>
<dbReference type="EMBL" id="JACXIY010000014">
    <property type="protein sequence ID" value="MBD2869406.1"/>
    <property type="molecule type" value="Genomic_DNA"/>
</dbReference>
<gene>
    <name evidence="3" type="ORF">IDH41_12525</name>
</gene>
<dbReference type="SUPFAM" id="SSF55383">
    <property type="entry name" value="Copper amine oxidase, domain N"/>
    <property type="match status" value="1"/>
</dbReference>
<dbReference type="RefSeq" id="WP_190861461.1">
    <property type="nucleotide sequence ID" value="NZ_JACXIY010000014.1"/>
</dbReference>
<dbReference type="Pfam" id="PF01963">
    <property type="entry name" value="TraB_PrgY_gumN"/>
    <property type="match status" value="1"/>
</dbReference>
<dbReference type="Gene3D" id="3.30.457.10">
    <property type="entry name" value="Copper amine oxidase-like, N-terminal domain"/>
    <property type="match status" value="1"/>
</dbReference>
<organism evidence="3 4">
    <name type="scientific">Paenibacillus arenilitoris</name>
    <dbReference type="NCBI Taxonomy" id="2772299"/>
    <lineage>
        <taxon>Bacteria</taxon>
        <taxon>Bacillati</taxon>
        <taxon>Bacillota</taxon>
        <taxon>Bacilli</taxon>
        <taxon>Bacillales</taxon>
        <taxon>Paenibacillaceae</taxon>
        <taxon>Paenibacillus</taxon>
    </lineage>
</organism>